<organism evidence="5 6">
    <name type="scientific">Telluria mixta</name>
    <dbReference type="NCBI Taxonomy" id="34071"/>
    <lineage>
        <taxon>Bacteria</taxon>
        <taxon>Pseudomonadati</taxon>
        <taxon>Pseudomonadota</taxon>
        <taxon>Betaproteobacteria</taxon>
        <taxon>Burkholderiales</taxon>
        <taxon>Oxalobacteraceae</taxon>
        <taxon>Telluria group</taxon>
        <taxon>Telluria</taxon>
    </lineage>
</organism>
<reference evidence="5" key="1">
    <citation type="submission" date="2022-08" db="EMBL/GenBank/DDBJ databases">
        <title>Reclassification of Massilia species as members of the genera Telluria, Duganella, Pseudoduganella, Mokoshia gen. nov. and Zemynaea gen. nov. using orthogonal and non-orthogonal genome-based approaches.</title>
        <authorList>
            <person name="Bowman J.P."/>
        </authorList>
    </citation>
    <scope>NUCLEOTIDE SEQUENCE</scope>
    <source>
        <strain evidence="5">LMG 11547</strain>
    </source>
</reference>
<dbReference type="Proteomes" id="UP001165263">
    <property type="component" value="Unassembled WGS sequence"/>
</dbReference>
<accession>A0ABT2C7W1</accession>
<dbReference type="InterPro" id="IPR028098">
    <property type="entry name" value="Glyco_trans_4-like_N"/>
</dbReference>
<keyword evidence="2" id="KW-0808">Transferase</keyword>
<feature type="domain" description="Glycosyl transferase family 1" evidence="3">
    <location>
        <begin position="182"/>
        <end position="336"/>
    </location>
</feature>
<sequence>MRTKAPPRVLMVGTALEGRGGVAAVVSVLRRHGLFERESVRYVATHRDGSPLVKARLLLSGFWQTLVACVGGHPAVVHVHAASHASFLRKSVVLLIARLAGCKTIFHLHGGGFRTFATEEAGSLLRRWIRHTLEASSLVITLSEGWAQFVHAFAPRARVAVVPNSVPLPMLSSMDAAVPGRILFLGRLEAAKGVYELLEAGARLVREASGPTPLRLVFGGEGDAQGLRRRAAELGIADRIELPGWVGPEARDAELAKASVFCLPSHAEGLPMSMLEAMAARKAVVATHVGGIPETLRDGDNGLLVPPRDERALARALARLLGDTALRDRLAERARATIEQQYSTEVVCGQLSAIYRELAGTR</sequence>
<dbReference type="SUPFAM" id="SSF53756">
    <property type="entry name" value="UDP-Glycosyltransferase/glycogen phosphorylase"/>
    <property type="match status" value="1"/>
</dbReference>
<evidence type="ECO:0000259" key="3">
    <source>
        <dbReference type="Pfam" id="PF00534"/>
    </source>
</evidence>
<feature type="domain" description="Glycosyltransferase subfamily 4-like N-terminal" evidence="4">
    <location>
        <begin position="12"/>
        <end position="167"/>
    </location>
</feature>
<evidence type="ECO:0000256" key="2">
    <source>
        <dbReference type="ARBA" id="ARBA00022679"/>
    </source>
</evidence>
<evidence type="ECO:0000256" key="1">
    <source>
        <dbReference type="ARBA" id="ARBA00022676"/>
    </source>
</evidence>
<keyword evidence="1" id="KW-0328">Glycosyltransferase</keyword>
<keyword evidence="6" id="KW-1185">Reference proteome</keyword>
<gene>
    <name evidence="5" type="ORF">NX786_29560</name>
</gene>
<dbReference type="RefSeq" id="WP_259452452.1">
    <property type="nucleotide sequence ID" value="NZ_CP119520.1"/>
</dbReference>
<dbReference type="PANTHER" id="PTHR12526:SF510">
    <property type="entry name" value="D-INOSITOL 3-PHOSPHATE GLYCOSYLTRANSFERASE"/>
    <property type="match status" value="1"/>
</dbReference>
<protein>
    <submittedName>
        <fullName evidence="5">Glycosyltransferase family 4 protein</fullName>
    </submittedName>
</protein>
<evidence type="ECO:0000313" key="6">
    <source>
        <dbReference type="Proteomes" id="UP001165263"/>
    </source>
</evidence>
<proteinExistence type="predicted"/>
<dbReference type="Pfam" id="PF00534">
    <property type="entry name" value="Glycos_transf_1"/>
    <property type="match status" value="1"/>
</dbReference>
<evidence type="ECO:0000259" key="4">
    <source>
        <dbReference type="Pfam" id="PF13439"/>
    </source>
</evidence>
<name>A0ABT2C7W1_9BURK</name>
<dbReference type="Gene3D" id="3.40.50.2000">
    <property type="entry name" value="Glycogen Phosphorylase B"/>
    <property type="match status" value="2"/>
</dbReference>
<dbReference type="InterPro" id="IPR001296">
    <property type="entry name" value="Glyco_trans_1"/>
</dbReference>
<dbReference type="CDD" id="cd03801">
    <property type="entry name" value="GT4_PimA-like"/>
    <property type="match status" value="1"/>
</dbReference>
<evidence type="ECO:0000313" key="5">
    <source>
        <dbReference type="EMBL" id="MCS0633493.1"/>
    </source>
</evidence>
<dbReference type="PANTHER" id="PTHR12526">
    <property type="entry name" value="GLYCOSYLTRANSFERASE"/>
    <property type="match status" value="1"/>
</dbReference>
<comment type="caution">
    <text evidence="5">The sequence shown here is derived from an EMBL/GenBank/DDBJ whole genome shotgun (WGS) entry which is preliminary data.</text>
</comment>
<dbReference type="Pfam" id="PF13439">
    <property type="entry name" value="Glyco_transf_4"/>
    <property type="match status" value="1"/>
</dbReference>
<dbReference type="EMBL" id="JANUHC010000014">
    <property type="protein sequence ID" value="MCS0633493.1"/>
    <property type="molecule type" value="Genomic_DNA"/>
</dbReference>